<sequence length="101" mass="11804">MALIDYFQPANKRKFINLREWQKSFFNIWDSDVKENTELICINLPTGCGKTLVGLQILKKYLKKEKKRCAYIINEYALADKVLEHAKDLDIPAEIIRSEKA</sequence>
<dbReference type="AlphaFoldDB" id="X1TXH8"/>
<evidence type="ECO:0000259" key="1">
    <source>
        <dbReference type="Pfam" id="PF04851"/>
    </source>
</evidence>
<proteinExistence type="predicted"/>
<gene>
    <name evidence="2" type="ORF">S12H4_52700</name>
</gene>
<dbReference type="SUPFAM" id="SSF52540">
    <property type="entry name" value="P-loop containing nucleoside triphosphate hydrolases"/>
    <property type="match status" value="1"/>
</dbReference>
<reference evidence="2" key="1">
    <citation type="journal article" date="2014" name="Front. Microbiol.">
        <title>High frequency of phylogenetically diverse reductive dehalogenase-homologous genes in deep subseafloor sedimentary metagenomes.</title>
        <authorList>
            <person name="Kawai M."/>
            <person name="Futagami T."/>
            <person name="Toyoda A."/>
            <person name="Takaki Y."/>
            <person name="Nishi S."/>
            <person name="Hori S."/>
            <person name="Arai W."/>
            <person name="Tsubouchi T."/>
            <person name="Morono Y."/>
            <person name="Uchiyama I."/>
            <person name="Ito T."/>
            <person name="Fujiyama A."/>
            <person name="Inagaki F."/>
            <person name="Takami H."/>
        </authorList>
    </citation>
    <scope>NUCLEOTIDE SEQUENCE</scope>
    <source>
        <strain evidence="2">Expedition CK06-06</strain>
    </source>
</reference>
<evidence type="ECO:0000313" key="2">
    <source>
        <dbReference type="EMBL" id="GAJ10028.1"/>
    </source>
</evidence>
<comment type="caution">
    <text evidence="2">The sequence shown here is derived from an EMBL/GenBank/DDBJ whole genome shotgun (WGS) entry which is preliminary data.</text>
</comment>
<dbReference type="Gene3D" id="3.40.50.300">
    <property type="entry name" value="P-loop containing nucleotide triphosphate hydrolases"/>
    <property type="match status" value="1"/>
</dbReference>
<organism evidence="2">
    <name type="scientific">marine sediment metagenome</name>
    <dbReference type="NCBI Taxonomy" id="412755"/>
    <lineage>
        <taxon>unclassified sequences</taxon>
        <taxon>metagenomes</taxon>
        <taxon>ecological metagenomes</taxon>
    </lineage>
</organism>
<dbReference type="InterPro" id="IPR006935">
    <property type="entry name" value="Helicase/UvrB_N"/>
</dbReference>
<feature type="domain" description="Helicase/UvrB N-terminal" evidence="1">
    <location>
        <begin position="16"/>
        <end position="88"/>
    </location>
</feature>
<dbReference type="InterPro" id="IPR027417">
    <property type="entry name" value="P-loop_NTPase"/>
</dbReference>
<feature type="non-terminal residue" evidence="2">
    <location>
        <position position="101"/>
    </location>
</feature>
<accession>X1TXH8</accession>
<protein>
    <recommendedName>
        <fullName evidence="1">Helicase/UvrB N-terminal domain-containing protein</fullName>
    </recommendedName>
</protein>
<dbReference type="Pfam" id="PF04851">
    <property type="entry name" value="ResIII"/>
    <property type="match status" value="1"/>
</dbReference>
<name>X1TXH8_9ZZZZ</name>
<dbReference type="GO" id="GO:0016787">
    <property type="term" value="F:hydrolase activity"/>
    <property type="evidence" value="ECO:0007669"/>
    <property type="project" value="InterPro"/>
</dbReference>
<dbReference type="GO" id="GO:0003677">
    <property type="term" value="F:DNA binding"/>
    <property type="evidence" value="ECO:0007669"/>
    <property type="project" value="InterPro"/>
</dbReference>
<dbReference type="EMBL" id="BARW01033461">
    <property type="protein sequence ID" value="GAJ10028.1"/>
    <property type="molecule type" value="Genomic_DNA"/>
</dbReference>
<dbReference type="GO" id="GO:0005524">
    <property type="term" value="F:ATP binding"/>
    <property type="evidence" value="ECO:0007669"/>
    <property type="project" value="InterPro"/>
</dbReference>